<dbReference type="SUPFAM" id="SSF55785">
    <property type="entry name" value="PYP-like sensor domain (PAS domain)"/>
    <property type="match status" value="1"/>
</dbReference>
<dbReference type="Gene3D" id="3.30.450.40">
    <property type="match status" value="1"/>
</dbReference>
<dbReference type="GO" id="GO:0016301">
    <property type="term" value="F:kinase activity"/>
    <property type="evidence" value="ECO:0007669"/>
    <property type="project" value="UniProtKB-KW"/>
</dbReference>
<keyword evidence="5 13" id="KW-0812">Transmembrane</keyword>
<evidence type="ECO:0000256" key="9">
    <source>
        <dbReference type="ARBA" id="ARBA00022840"/>
    </source>
</evidence>
<evidence type="ECO:0000256" key="8">
    <source>
        <dbReference type="ARBA" id="ARBA00022801"/>
    </source>
</evidence>
<evidence type="ECO:0000256" key="2">
    <source>
        <dbReference type="ARBA" id="ARBA00022475"/>
    </source>
</evidence>
<evidence type="ECO:0000259" key="14">
    <source>
        <dbReference type="SMART" id="SM00065"/>
    </source>
</evidence>
<feature type="domain" description="PPM-type phosphatase" evidence="16">
    <location>
        <begin position="554"/>
        <end position="783"/>
    </location>
</feature>
<dbReference type="STRING" id="67331.SAMN04490357_6091"/>
<keyword evidence="7" id="KW-0418">Kinase</keyword>
<reference evidence="17 18" key="1">
    <citation type="submission" date="2016-10" db="EMBL/GenBank/DDBJ databases">
        <authorList>
            <person name="de Groot N.N."/>
        </authorList>
    </citation>
    <scope>NUCLEOTIDE SEQUENCE [LARGE SCALE GENOMIC DNA]</scope>
    <source>
        <strain evidence="17 18">DSM 40306</strain>
    </source>
</reference>
<sequence>MKRRFGLFQGWDASVPAGASLAGADPGRSRWLPPGVRTVAGQMFLLQLVILLLFGAVAGTTLVLQARQAGLNEARHRTLATAVSFANSPGTLDAMRSPDPTAVLQPRAEAIRKAAGVDYVVAFNPAGIRWTHPVPQLIGKHVIGSYERPLRGHTRTITADTPVGVAVDSTAPVVDAHHKVVGLVSVGITTRSIEAQVTRQLPLLLAAGCGALLLATAGVVLVNRRLRRQTRGLEPAELRRMYDHHDAVLHAAREGVLIVAADGTLLLANDEALRLLGLPADAEGRQLAGLGLAPSLAELLTAGRPVTDEVCEAGDRLLAVSVRPTTSHDCAPSSVVTLLDTTELRAVAGRAAVAQRRLRLLYDAMSRVGTTLDVRRTAEELTRFTVPRFADYACVDLLDSILRGGEPEGTTMRRTALTAIDSDHPLYPVGSLTDFASQTPQAIGMGTGVPVLEPDLSRGTGWQQYDPANASRILAHGIHSMLVVPVRARGVLMGVASFWRSADAEPFEQEDMAVAEELVARAAVAIDNARRYTREHTTAVTLQRSLLPRGVPDQSALEVAYRYLPAQAGVGGDWFDVIQLPGARVALVVGDVVGHGLHAAATMGRLRTAVHNFSALDLSPDELLVHLDELVSRIDSDERGDGSAGDGRDAVADVTGATCLYTLYDPVAGRATIARAGHPGPALLLPDGTATFPDVPVSPPLGLGDGMPVETLELELPEGSQLVLYTDGLLEDRRRDLDTGLELLRGTLAASAGRAPEAVCAAVLETVLPAPTIDDVALLVARTRLLGPEHVAEWDVPRDPAAVAPVRAECAATLDAWGLGDVGYTAELILSELITNAVRYGASPIRVRLLHDRGLICEVADGSSTAPHPRRAAATDEGGRGLFLVAQLATRWGTRYTARGKVIWAELAPQEERPTPAAGADAGTTDDILDQWESI</sequence>
<evidence type="ECO:0000256" key="3">
    <source>
        <dbReference type="ARBA" id="ARBA00022553"/>
    </source>
</evidence>
<keyword evidence="9" id="KW-0067">ATP-binding</keyword>
<accession>A0A1H5E477</accession>
<dbReference type="InterPro" id="IPR029151">
    <property type="entry name" value="Sensor-like_sf"/>
</dbReference>
<feature type="domain" description="GAF" evidence="14">
    <location>
        <begin position="369"/>
        <end position="536"/>
    </location>
</feature>
<dbReference type="InterPro" id="IPR029016">
    <property type="entry name" value="GAF-like_dom_sf"/>
</dbReference>
<evidence type="ECO:0000256" key="5">
    <source>
        <dbReference type="ARBA" id="ARBA00022692"/>
    </source>
</evidence>
<dbReference type="FunFam" id="3.30.565.10:FF:000028">
    <property type="entry name" value="PAS sensor protein"/>
    <property type="match status" value="1"/>
</dbReference>
<evidence type="ECO:0000259" key="15">
    <source>
        <dbReference type="SMART" id="SM00091"/>
    </source>
</evidence>
<gene>
    <name evidence="17" type="ORF">SAMN04490357_6091</name>
</gene>
<dbReference type="SUPFAM" id="SSF81606">
    <property type="entry name" value="PP2C-like"/>
    <property type="match status" value="1"/>
</dbReference>
<keyword evidence="2" id="KW-1003">Cell membrane</keyword>
<dbReference type="InterPro" id="IPR003594">
    <property type="entry name" value="HATPase_dom"/>
</dbReference>
<proteinExistence type="predicted"/>
<dbReference type="SUPFAM" id="SSF55781">
    <property type="entry name" value="GAF domain-like"/>
    <property type="match status" value="1"/>
</dbReference>
<dbReference type="SMART" id="SM00065">
    <property type="entry name" value="GAF"/>
    <property type="match status" value="1"/>
</dbReference>
<feature type="transmembrane region" description="Helical" evidence="13">
    <location>
        <begin position="40"/>
        <end position="64"/>
    </location>
</feature>
<feature type="domain" description="PAS" evidence="15">
    <location>
        <begin position="243"/>
        <end position="308"/>
    </location>
</feature>
<dbReference type="InterPro" id="IPR001932">
    <property type="entry name" value="PPM-type_phosphatase-like_dom"/>
</dbReference>
<dbReference type="SUPFAM" id="SSF103190">
    <property type="entry name" value="Sensory domain-like"/>
    <property type="match status" value="1"/>
</dbReference>
<keyword evidence="8" id="KW-0378">Hydrolase</keyword>
<keyword evidence="12 13" id="KW-0472">Membrane</keyword>
<dbReference type="GO" id="GO:0000160">
    <property type="term" value="P:phosphorelay signal transduction system"/>
    <property type="evidence" value="ECO:0007669"/>
    <property type="project" value="UniProtKB-KW"/>
</dbReference>
<comment type="subcellular location">
    <subcellularLocation>
        <location evidence="1">Cell membrane</location>
        <topology evidence="1">Multi-pass membrane protein</topology>
    </subcellularLocation>
</comment>
<name>A0A1H5E477_9ACTN</name>
<protein>
    <submittedName>
        <fullName evidence="17">PAS domain-containing protein</fullName>
    </submittedName>
</protein>
<organism evidence="17 18">
    <name type="scientific">Streptomyces misionensis</name>
    <dbReference type="NCBI Taxonomy" id="67331"/>
    <lineage>
        <taxon>Bacteria</taxon>
        <taxon>Bacillati</taxon>
        <taxon>Actinomycetota</taxon>
        <taxon>Actinomycetes</taxon>
        <taxon>Kitasatosporales</taxon>
        <taxon>Streptomycetaceae</taxon>
        <taxon>Streptomyces</taxon>
    </lineage>
</organism>
<dbReference type="AlphaFoldDB" id="A0A1H5E477"/>
<dbReference type="FunFam" id="3.30.450.40:FF:000035">
    <property type="entry name" value="PAS sensor protein"/>
    <property type="match status" value="1"/>
</dbReference>
<keyword evidence="4" id="KW-0808">Transferase</keyword>
<keyword evidence="6" id="KW-0547">Nucleotide-binding</keyword>
<dbReference type="Gene3D" id="3.60.40.10">
    <property type="entry name" value="PPM-type phosphatase domain"/>
    <property type="match status" value="1"/>
</dbReference>
<dbReference type="InterPro" id="IPR035965">
    <property type="entry name" value="PAS-like_dom_sf"/>
</dbReference>
<feature type="transmembrane region" description="Helical" evidence="13">
    <location>
        <begin position="201"/>
        <end position="222"/>
    </location>
</feature>
<dbReference type="GO" id="GO:0016791">
    <property type="term" value="F:phosphatase activity"/>
    <property type="evidence" value="ECO:0007669"/>
    <property type="project" value="TreeGrafter"/>
</dbReference>
<dbReference type="CDD" id="cd16936">
    <property type="entry name" value="HATPase_RsbW-like"/>
    <property type="match status" value="1"/>
</dbReference>
<dbReference type="Pfam" id="PF01590">
    <property type="entry name" value="GAF"/>
    <property type="match status" value="1"/>
</dbReference>
<keyword evidence="11" id="KW-0902">Two-component regulatory system</keyword>
<evidence type="ECO:0000256" key="7">
    <source>
        <dbReference type="ARBA" id="ARBA00022777"/>
    </source>
</evidence>
<dbReference type="InterPro" id="IPR033463">
    <property type="entry name" value="sCache_3"/>
</dbReference>
<dbReference type="GO" id="GO:0005886">
    <property type="term" value="C:plasma membrane"/>
    <property type="evidence" value="ECO:0007669"/>
    <property type="project" value="UniProtKB-SubCell"/>
</dbReference>
<dbReference type="RefSeq" id="WP_079172455.1">
    <property type="nucleotide sequence ID" value="NZ_FNTD01000004.1"/>
</dbReference>
<dbReference type="InterPro" id="IPR003018">
    <property type="entry name" value="GAF"/>
</dbReference>
<evidence type="ECO:0000256" key="1">
    <source>
        <dbReference type="ARBA" id="ARBA00004651"/>
    </source>
</evidence>
<dbReference type="FunFam" id="3.60.40.10:FF:000031">
    <property type="entry name" value="PAS sensor protein"/>
    <property type="match status" value="1"/>
</dbReference>
<dbReference type="Pfam" id="PF17203">
    <property type="entry name" value="sCache_3_2"/>
    <property type="match status" value="1"/>
</dbReference>
<dbReference type="EMBL" id="FNTD01000004">
    <property type="protein sequence ID" value="SED85921.1"/>
    <property type="molecule type" value="Genomic_DNA"/>
</dbReference>
<evidence type="ECO:0000313" key="18">
    <source>
        <dbReference type="Proteomes" id="UP000182375"/>
    </source>
</evidence>
<keyword evidence="3" id="KW-0597">Phosphoprotein</keyword>
<evidence type="ECO:0000259" key="16">
    <source>
        <dbReference type="SMART" id="SM00331"/>
    </source>
</evidence>
<dbReference type="InterPro" id="IPR036457">
    <property type="entry name" value="PPM-type-like_dom_sf"/>
</dbReference>
<dbReference type="InterPro" id="IPR036890">
    <property type="entry name" value="HATPase_C_sf"/>
</dbReference>
<dbReference type="Gene3D" id="3.30.450.20">
    <property type="entry name" value="PAS domain"/>
    <property type="match status" value="2"/>
</dbReference>
<dbReference type="SUPFAM" id="SSF55874">
    <property type="entry name" value="ATPase domain of HSP90 chaperone/DNA topoisomerase II/histidine kinase"/>
    <property type="match status" value="1"/>
</dbReference>
<dbReference type="SMART" id="SM00091">
    <property type="entry name" value="PAS"/>
    <property type="match status" value="1"/>
</dbReference>
<dbReference type="PANTHER" id="PTHR43156">
    <property type="entry name" value="STAGE II SPORULATION PROTEIN E-RELATED"/>
    <property type="match status" value="1"/>
</dbReference>
<evidence type="ECO:0000256" key="12">
    <source>
        <dbReference type="ARBA" id="ARBA00023136"/>
    </source>
</evidence>
<dbReference type="GO" id="GO:0005524">
    <property type="term" value="F:ATP binding"/>
    <property type="evidence" value="ECO:0007669"/>
    <property type="project" value="UniProtKB-KW"/>
</dbReference>
<dbReference type="Pfam" id="PF07228">
    <property type="entry name" value="SpoIIE"/>
    <property type="match status" value="1"/>
</dbReference>
<evidence type="ECO:0000256" key="4">
    <source>
        <dbReference type="ARBA" id="ARBA00022679"/>
    </source>
</evidence>
<dbReference type="InterPro" id="IPR000014">
    <property type="entry name" value="PAS"/>
</dbReference>
<evidence type="ECO:0000313" key="17">
    <source>
        <dbReference type="EMBL" id="SED85921.1"/>
    </source>
</evidence>
<dbReference type="GeneID" id="95515148"/>
<dbReference type="Pfam" id="PF13581">
    <property type="entry name" value="HATPase_c_2"/>
    <property type="match status" value="1"/>
</dbReference>
<dbReference type="CDD" id="cd00130">
    <property type="entry name" value="PAS"/>
    <property type="match status" value="1"/>
</dbReference>
<dbReference type="Gene3D" id="3.30.565.10">
    <property type="entry name" value="Histidine kinase-like ATPase, C-terminal domain"/>
    <property type="match status" value="1"/>
</dbReference>
<evidence type="ECO:0000256" key="13">
    <source>
        <dbReference type="SAM" id="Phobius"/>
    </source>
</evidence>
<dbReference type="InterPro" id="IPR052016">
    <property type="entry name" value="Bact_Sigma-Reg"/>
</dbReference>
<evidence type="ECO:0000256" key="11">
    <source>
        <dbReference type="ARBA" id="ARBA00023012"/>
    </source>
</evidence>
<dbReference type="SMART" id="SM00331">
    <property type="entry name" value="PP2C_SIG"/>
    <property type="match status" value="1"/>
</dbReference>
<evidence type="ECO:0000256" key="10">
    <source>
        <dbReference type="ARBA" id="ARBA00022989"/>
    </source>
</evidence>
<dbReference type="PANTHER" id="PTHR43156:SF2">
    <property type="entry name" value="STAGE II SPORULATION PROTEIN E"/>
    <property type="match status" value="1"/>
</dbReference>
<dbReference type="Proteomes" id="UP000182375">
    <property type="component" value="Unassembled WGS sequence"/>
</dbReference>
<evidence type="ECO:0000256" key="6">
    <source>
        <dbReference type="ARBA" id="ARBA00022741"/>
    </source>
</evidence>
<keyword evidence="10 13" id="KW-1133">Transmembrane helix</keyword>